<dbReference type="GO" id="GO:0030975">
    <property type="term" value="F:thiamine binding"/>
    <property type="evidence" value="ECO:0007669"/>
    <property type="project" value="TreeGrafter"/>
</dbReference>
<reference evidence="2" key="1">
    <citation type="submission" date="2020-10" db="EMBL/GenBank/DDBJ databases">
        <title>Sequencing the genomes of 1000 actinobacteria strains.</title>
        <authorList>
            <person name="Klenk H.-P."/>
        </authorList>
    </citation>
    <scope>NUCLEOTIDE SEQUENCE</scope>
    <source>
        <strain evidence="2">DSM 45354</strain>
    </source>
</reference>
<gene>
    <name evidence="2" type="ORF">HEB94_010002</name>
</gene>
<accession>A0A927N6P2</accession>
<keyword evidence="3" id="KW-1185">Reference proteome</keyword>
<dbReference type="Pfam" id="PF13416">
    <property type="entry name" value="SBP_bac_8"/>
    <property type="match status" value="1"/>
</dbReference>
<dbReference type="RefSeq" id="WP_202896954.1">
    <property type="nucleotide sequence ID" value="NZ_BAABJL010000082.1"/>
</dbReference>
<dbReference type="GO" id="GO:0019808">
    <property type="term" value="F:polyamine binding"/>
    <property type="evidence" value="ECO:0007669"/>
    <property type="project" value="InterPro"/>
</dbReference>
<dbReference type="InterPro" id="IPR006059">
    <property type="entry name" value="SBP"/>
</dbReference>
<protein>
    <submittedName>
        <fullName evidence="2">Spermidine/putrescine transport system substrate-binding protein</fullName>
    </submittedName>
</protein>
<keyword evidence="1" id="KW-0732">Signal</keyword>
<dbReference type="PANTHER" id="PTHR30006:SF2">
    <property type="entry name" value="ABC TRANSPORTER SUBSTRATE-BINDING PROTEIN"/>
    <property type="match status" value="1"/>
</dbReference>
<proteinExistence type="predicted"/>
<evidence type="ECO:0000256" key="1">
    <source>
        <dbReference type="ARBA" id="ARBA00022729"/>
    </source>
</evidence>
<dbReference type="InterPro" id="IPR001188">
    <property type="entry name" value="Sperm_putr-bd"/>
</dbReference>
<organism evidence="2 3">
    <name type="scientific">Actinopolymorpha pittospori</name>
    <dbReference type="NCBI Taxonomy" id="648752"/>
    <lineage>
        <taxon>Bacteria</taxon>
        <taxon>Bacillati</taxon>
        <taxon>Actinomycetota</taxon>
        <taxon>Actinomycetes</taxon>
        <taxon>Propionibacteriales</taxon>
        <taxon>Actinopolymorphaceae</taxon>
        <taxon>Actinopolymorpha</taxon>
    </lineage>
</organism>
<dbReference type="Proteomes" id="UP000638648">
    <property type="component" value="Unassembled WGS sequence"/>
</dbReference>
<sequence length="390" mass="42335">MQHDESSPNRGARAASDRPGRFGRRARVLAVAAAILLLLGACGVDTAKTGDSGGSGKGGGSGSGQEITVTAFAGEWGDLFRSSFVQPFERETGIKVNLVFGANAEWLTKLRAANGKNPPFDVIAFTPDAVRQAVPAKLLQPLDTAKLEHWKQLDPTLTEHAGVDGTPYGVPLTTGSTGLMYRTDKIKTPPKDWRDIFDKQYCGHVALPPLTYNPGLEFFSALVRSQGGTLSNPKDVDKGFQTLAKLKGCVSSYPANAGNVQTVMENGDAWIVPFWDGRAFAMEQAGSPIGFTYPTSGPVGALTSYYIASGSKHTDAAYEFLNYVSAAQYQKKFGEGTWYAAGNDTIKYSATFEDRIKHGEAVYKKFTWVDYNAATPKLDEWQQRWNQIFS</sequence>
<dbReference type="SUPFAM" id="SSF53850">
    <property type="entry name" value="Periplasmic binding protein-like II"/>
    <property type="match status" value="1"/>
</dbReference>
<dbReference type="AlphaFoldDB" id="A0A927N6P2"/>
<evidence type="ECO:0000313" key="3">
    <source>
        <dbReference type="Proteomes" id="UP000638648"/>
    </source>
</evidence>
<name>A0A927N6P2_9ACTN</name>
<dbReference type="GO" id="GO:0015846">
    <property type="term" value="P:polyamine transport"/>
    <property type="evidence" value="ECO:0007669"/>
    <property type="project" value="InterPro"/>
</dbReference>
<dbReference type="GO" id="GO:0015888">
    <property type="term" value="P:thiamine transport"/>
    <property type="evidence" value="ECO:0007669"/>
    <property type="project" value="TreeGrafter"/>
</dbReference>
<dbReference type="CDD" id="cd13589">
    <property type="entry name" value="PBP2_polyamine_RpCGA009"/>
    <property type="match status" value="1"/>
</dbReference>
<dbReference type="EMBL" id="JADBEM010000001">
    <property type="protein sequence ID" value="MBE1613154.1"/>
    <property type="molecule type" value="Genomic_DNA"/>
</dbReference>
<dbReference type="Gene3D" id="3.40.190.10">
    <property type="entry name" value="Periplasmic binding protein-like II"/>
    <property type="match status" value="2"/>
</dbReference>
<dbReference type="GO" id="GO:0030976">
    <property type="term" value="F:thiamine pyrophosphate binding"/>
    <property type="evidence" value="ECO:0007669"/>
    <property type="project" value="TreeGrafter"/>
</dbReference>
<dbReference type="GO" id="GO:0030288">
    <property type="term" value="C:outer membrane-bounded periplasmic space"/>
    <property type="evidence" value="ECO:0007669"/>
    <property type="project" value="TreeGrafter"/>
</dbReference>
<comment type="caution">
    <text evidence="2">The sequence shown here is derived from an EMBL/GenBank/DDBJ whole genome shotgun (WGS) entry which is preliminary data.</text>
</comment>
<dbReference type="PANTHER" id="PTHR30006">
    <property type="entry name" value="THIAMINE-BINDING PERIPLASMIC PROTEIN-RELATED"/>
    <property type="match status" value="1"/>
</dbReference>
<dbReference type="PRINTS" id="PR00909">
    <property type="entry name" value="SPERMDNBNDNG"/>
</dbReference>
<evidence type="ECO:0000313" key="2">
    <source>
        <dbReference type="EMBL" id="MBE1613154.1"/>
    </source>
</evidence>